<comment type="caution">
    <text evidence="2">The sequence shown here is derived from an EMBL/GenBank/DDBJ whole genome shotgun (WGS) entry which is preliminary data.</text>
</comment>
<evidence type="ECO:0000313" key="3">
    <source>
        <dbReference type="Proteomes" id="UP000743370"/>
    </source>
</evidence>
<accession>A0A8T0KZQ1</accession>
<evidence type="ECO:0000259" key="1">
    <source>
        <dbReference type="PROSITE" id="PS51112"/>
    </source>
</evidence>
<dbReference type="EMBL" id="JABFOF010000003">
    <property type="protein sequence ID" value="KAG2403225.1"/>
    <property type="molecule type" value="Genomic_DNA"/>
</dbReference>
<dbReference type="AlphaFoldDB" id="A0A8T0KZQ1"/>
<protein>
    <recommendedName>
        <fullName evidence="1">AMMECR1 domain-containing protein</fullName>
    </recommendedName>
</protein>
<dbReference type="Gene3D" id="3.30.700.20">
    <property type="entry name" value="Hypothetical protein ph0010, domain 1"/>
    <property type="match status" value="1"/>
</dbReference>
<dbReference type="Gene3D" id="3.30.1490.150">
    <property type="entry name" value="Hypothetical protein ph0010, domain 2"/>
    <property type="match status" value="1"/>
</dbReference>
<dbReference type="Proteomes" id="UP000743370">
    <property type="component" value="Unassembled WGS sequence"/>
</dbReference>
<feature type="domain" description="AMMECR1" evidence="1">
    <location>
        <begin position="1"/>
        <end position="263"/>
    </location>
</feature>
<gene>
    <name evidence="2" type="ORF">HKW66_Vig0185110</name>
</gene>
<dbReference type="Pfam" id="PF01871">
    <property type="entry name" value="AMMECR1"/>
    <property type="match status" value="2"/>
</dbReference>
<name>A0A8T0KZQ1_PHAAN</name>
<reference evidence="2 3" key="1">
    <citation type="submission" date="2020-05" db="EMBL/GenBank/DDBJ databases">
        <title>Vigna angularis (adzuki bean) Var. LongXiaoDou No. 4 denovo assembly.</title>
        <authorList>
            <person name="Xiang H."/>
        </authorList>
    </citation>
    <scope>NUCLEOTIDE SEQUENCE [LARGE SCALE GENOMIC DNA]</scope>
    <source>
        <tissue evidence="2">Leaf</tissue>
    </source>
</reference>
<dbReference type="PANTHER" id="PTHR13016">
    <property type="entry name" value="AMMECR1 HOMOLOG"/>
    <property type="match status" value="1"/>
</dbReference>
<organism evidence="2 3">
    <name type="scientific">Phaseolus angularis</name>
    <name type="common">Azuki bean</name>
    <name type="synonym">Vigna angularis</name>
    <dbReference type="NCBI Taxonomy" id="3914"/>
    <lineage>
        <taxon>Eukaryota</taxon>
        <taxon>Viridiplantae</taxon>
        <taxon>Streptophyta</taxon>
        <taxon>Embryophyta</taxon>
        <taxon>Tracheophyta</taxon>
        <taxon>Spermatophyta</taxon>
        <taxon>Magnoliopsida</taxon>
        <taxon>eudicotyledons</taxon>
        <taxon>Gunneridae</taxon>
        <taxon>Pentapetalae</taxon>
        <taxon>rosids</taxon>
        <taxon>fabids</taxon>
        <taxon>Fabales</taxon>
        <taxon>Fabaceae</taxon>
        <taxon>Papilionoideae</taxon>
        <taxon>50 kb inversion clade</taxon>
        <taxon>NPAAA clade</taxon>
        <taxon>indigoferoid/millettioid clade</taxon>
        <taxon>Phaseoleae</taxon>
        <taxon>Vigna</taxon>
    </lineage>
</organism>
<dbReference type="PANTHER" id="PTHR13016:SF0">
    <property type="entry name" value="AMME SYNDROME CANDIDATE GENE 1 PROTEIN"/>
    <property type="match status" value="1"/>
</dbReference>
<dbReference type="InterPro" id="IPR023473">
    <property type="entry name" value="AMMECR1"/>
</dbReference>
<dbReference type="InterPro" id="IPR027485">
    <property type="entry name" value="AMMECR1_N"/>
</dbReference>
<evidence type="ECO:0000313" key="2">
    <source>
        <dbReference type="EMBL" id="KAG2403225.1"/>
    </source>
</evidence>
<sequence length="280" mass="31466">MVSANQEMVVYCFDTLVAHYNNQEPPPPAFDQAQHPLFVTWKKVVNGGDPRLRGCIGTLEARSLISGLKDYALTSALRDRRFPPIQANELPFLECTVSILTDYETANNYLDWEVCADLLVLVSGLFLPLKGALVHQMEQLSGDPEVTDSNFGISQPLIEARYNILYIAGSCSNIPVILKQNAIEKHGIIIEFSDPVYSTRRSATYLPEVAANEGWTKIEAIDSLIRKSGYNGPITDELRMQLQLTRYQSTLFTMHYSEYVSYVKERRGEAPILAAKSPHY</sequence>
<dbReference type="InterPro" id="IPR002733">
    <property type="entry name" value="AMMECR1_domain"/>
</dbReference>
<dbReference type="SUPFAM" id="SSF143447">
    <property type="entry name" value="AMMECR1-like"/>
    <property type="match status" value="2"/>
</dbReference>
<proteinExistence type="predicted"/>
<dbReference type="PROSITE" id="PS51112">
    <property type="entry name" value="AMMECR1"/>
    <property type="match status" value="1"/>
</dbReference>
<dbReference type="InterPro" id="IPR036071">
    <property type="entry name" value="AMMECR1_dom_sf"/>
</dbReference>